<dbReference type="InterPro" id="IPR003737">
    <property type="entry name" value="GlcNAc_PI_deacetylase-related"/>
</dbReference>
<evidence type="ECO:0000256" key="4">
    <source>
        <dbReference type="HAMAP-Rule" id="MF_01696"/>
    </source>
</evidence>
<dbReference type="Proteomes" id="UP001058236">
    <property type="component" value="Chromosome"/>
</dbReference>
<keyword evidence="9" id="KW-1185">Reference proteome</keyword>
<dbReference type="RefSeq" id="WP_114932658.1">
    <property type="nucleotide sequence ID" value="NZ_CP030930.1"/>
</dbReference>
<organism evidence="6 8">
    <name type="scientific">Streptomyces cavourensis</name>
    <dbReference type="NCBI Taxonomy" id="67258"/>
    <lineage>
        <taxon>Bacteria</taxon>
        <taxon>Bacillati</taxon>
        <taxon>Actinomycetota</taxon>
        <taxon>Actinomycetes</taxon>
        <taxon>Kitasatosporales</taxon>
        <taxon>Streptomycetaceae</taxon>
        <taxon>Streptomyces</taxon>
    </lineage>
</organism>
<feature type="region of interest" description="Disordered" evidence="5">
    <location>
        <begin position="299"/>
        <end position="339"/>
    </location>
</feature>
<protein>
    <recommendedName>
        <fullName evidence="4">1D-myo-inositol 2-acetamido-2-deoxy-alpha-D-glucopyranoside deacetylase</fullName>
        <shortName evidence="4">GlcNAc-Ins deacetylase</shortName>
        <ecNumber evidence="4">3.5.1.103</ecNumber>
    </recommendedName>
    <alternativeName>
        <fullName evidence="4">N-acetyl-1-D-myo-inositol-2-amino-2-deoxy-alpha-D-glucopyranoside deacetylase</fullName>
    </alternativeName>
</protein>
<proteinExistence type="inferred from homology"/>
<dbReference type="NCBIfam" id="TIGR03445">
    <property type="entry name" value="mycothiol_MshB"/>
    <property type="match status" value="1"/>
</dbReference>
<accession>A0AAD0VGB4</accession>
<comment type="similarity">
    <text evidence="4">Belongs to the MshB deacetylase family.</text>
</comment>
<dbReference type="EMBL" id="CP030930">
    <property type="protein sequence ID" value="AXI73774.1"/>
    <property type="molecule type" value="Genomic_DNA"/>
</dbReference>
<feature type="binding site" evidence="4">
    <location>
        <position position="18"/>
    </location>
    <ligand>
        <name>Zn(2+)</name>
        <dbReference type="ChEBI" id="CHEBI:29105"/>
    </ligand>
</feature>
<dbReference type="PANTHER" id="PTHR12993">
    <property type="entry name" value="N-ACETYLGLUCOSAMINYL-PHOSPHATIDYLINOSITOL DE-N-ACETYLASE-RELATED"/>
    <property type="match status" value="1"/>
</dbReference>
<comment type="cofactor">
    <cofactor evidence="4">
        <name>Zn(2+)</name>
        <dbReference type="ChEBI" id="CHEBI:29105"/>
    </cofactor>
    <text evidence="4">Binds 1 zinc ion per subunit.</text>
</comment>
<dbReference type="EMBL" id="CP101397">
    <property type="protein sequence ID" value="UTR78104.1"/>
    <property type="molecule type" value="Genomic_DNA"/>
</dbReference>
<evidence type="ECO:0000256" key="2">
    <source>
        <dbReference type="ARBA" id="ARBA00022801"/>
    </source>
</evidence>
<evidence type="ECO:0000313" key="8">
    <source>
        <dbReference type="Proteomes" id="UP000253779"/>
    </source>
</evidence>
<gene>
    <name evidence="4 6" type="primary">mshB</name>
    <name evidence="6" type="ORF">DTW94_22815</name>
    <name evidence="7" type="ORF">NLU04_06405</name>
</gene>
<name>A0AAD0VGB4_9ACTN</name>
<evidence type="ECO:0000256" key="5">
    <source>
        <dbReference type="SAM" id="MobiDB-lite"/>
    </source>
</evidence>
<evidence type="ECO:0000256" key="1">
    <source>
        <dbReference type="ARBA" id="ARBA00022723"/>
    </source>
</evidence>
<evidence type="ECO:0000313" key="9">
    <source>
        <dbReference type="Proteomes" id="UP001058236"/>
    </source>
</evidence>
<dbReference type="Gene3D" id="3.40.50.10320">
    <property type="entry name" value="LmbE-like"/>
    <property type="match status" value="1"/>
</dbReference>
<dbReference type="HAMAP" id="MF_01696">
    <property type="entry name" value="MshB"/>
    <property type="match status" value="1"/>
</dbReference>
<dbReference type="GO" id="GO:0008270">
    <property type="term" value="F:zinc ion binding"/>
    <property type="evidence" value="ECO:0007669"/>
    <property type="project" value="UniProtKB-UniRule"/>
</dbReference>
<sequence>MKDLPARRLLLVHAHPDDESINNGATMARYAAEGAHVTLVTCTLGEEGEVIPPALAHLAADRDDTLGPHRVGELAAAMKELGVTDHRFLGGPGRFRDSGMMGTEQNERPGAFWSTPVDEAAAPLVEIIREIRPQILVTYDPDGGYGHPDHIQAHRVATRATELAADPAYGTGAPHTIAKVYWNRAERSVVEEAFAHLRTTAPDAFPGIAAVDDVPGVVDGDEITAEIDGSAYAGAKTAAMRAHATQIAVADEGPFFALSNDLGQPLLTTECYQLVRGVSGAGAGAREDDLFAGVTEAKTATAPEAGAGTDAVRGPASGSASGAGPDSVSGPASASGAGA</sequence>
<feature type="binding site" evidence="4">
    <location>
        <position position="15"/>
    </location>
    <ligand>
        <name>Zn(2+)</name>
        <dbReference type="ChEBI" id="CHEBI:29105"/>
    </ligand>
</feature>
<feature type="binding site" evidence="4">
    <location>
        <position position="150"/>
    </location>
    <ligand>
        <name>Zn(2+)</name>
        <dbReference type="ChEBI" id="CHEBI:29105"/>
    </ligand>
</feature>
<evidence type="ECO:0000313" key="7">
    <source>
        <dbReference type="EMBL" id="UTR78104.1"/>
    </source>
</evidence>
<reference evidence="6 8" key="1">
    <citation type="submission" date="2018-07" db="EMBL/GenBank/DDBJ databases">
        <title>Complete genome sequence of soil actinomycete Streptomyces cavourensis tj430.</title>
        <authorList>
            <person name="Wang P."/>
            <person name="Huang Y."/>
        </authorList>
    </citation>
    <scope>NUCLEOTIDE SEQUENCE [LARGE SCALE GENOMIC DNA]</scope>
    <source>
        <strain evidence="6 8">TJ430</strain>
    </source>
</reference>
<dbReference type="InterPro" id="IPR017810">
    <property type="entry name" value="Mycothiol_biosynthesis_MshB"/>
</dbReference>
<dbReference type="EC" id="3.5.1.103" evidence="4"/>
<dbReference type="GO" id="GO:0010125">
    <property type="term" value="P:mycothiol biosynthetic process"/>
    <property type="evidence" value="ECO:0007669"/>
    <property type="project" value="UniProtKB-UniRule"/>
</dbReference>
<reference evidence="7" key="2">
    <citation type="submission" date="2022-07" db="EMBL/GenBank/DDBJ databases">
        <title>Genomic of Streptomyces cavourensis F2.</title>
        <authorList>
            <person name="Hu S."/>
            <person name="Liang W."/>
        </authorList>
    </citation>
    <scope>NUCLEOTIDE SEQUENCE</scope>
    <source>
        <strain evidence="7">F2</strain>
    </source>
</reference>
<dbReference type="InterPro" id="IPR024078">
    <property type="entry name" value="LmbE-like_dom_sf"/>
</dbReference>
<keyword evidence="2 4" id="KW-0378">Hydrolase</keyword>
<keyword evidence="1 4" id="KW-0479">Metal-binding</keyword>
<feature type="compositionally biased region" description="Low complexity" evidence="5">
    <location>
        <begin position="314"/>
        <end position="339"/>
    </location>
</feature>
<dbReference type="Pfam" id="PF02585">
    <property type="entry name" value="PIG-L"/>
    <property type="match status" value="1"/>
</dbReference>
<dbReference type="PANTHER" id="PTHR12993:SF26">
    <property type="entry name" value="1D-MYO-INOSITOL 2-ACETAMIDO-2-DEOXY-ALPHA-D-GLUCOPYRANOSIDE DEACETYLASE"/>
    <property type="match status" value="1"/>
</dbReference>
<evidence type="ECO:0000256" key="3">
    <source>
        <dbReference type="ARBA" id="ARBA00022833"/>
    </source>
</evidence>
<keyword evidence="3 4" id="KW-0862">Zinc</keyword>
<comment type="catalytic activity">
    <reaction evidence="4">
        <text>1D-myo-inositol 2-acetamido-2-deoxy-alpha-D-glucopyranoside + H2O = 1D-myo-inositol 2-amino-2-deoxy-alpha-D-glucopyranoside + acetate</text>
        <dbReference type="Rhea" id="RHEA:26180"/>
        <dbReference type="ChEBI" id="CHEBI:15377"/>
        <dbReference type="ChEBI" id="CHEBI:30089"/>
        <dbReference type="ChEBI" id="CHEBI:52442"/>
        <dbReference type="ChEBI" id="CHEBI:58886"/>
        <dbReference type="EC" id="3.5.1.103"/>
    </reaction>
</comment>
<dbReference type="AlphaFoldDB" id="A0AAD0VGB4"/>
<comment type="function">
    <text evidence="4">Catalyzes the deacetylation of 1D-myo-inositol 2-acetamido-2-deoxy-alpha-D-glucopyranoside (GlcNAc-Ins) in the mycothiol biosynthesis pathway.</text>
</comment>
<dbReference type="GO" id="GO:0035595">
    <property type="term" value="F:N-acetylglucosaminylinositol deacetylase activity"/>
    <property type="evidence" value="ECO:0007669"/>
    <property type="project" value="UniProtKB-EC"/>
</dbReference>
<dbReference type="SUPFAM" id="SSF102588">
    <property type="entry name" value="LmbE-like"/>
    <property type="match status" value="1"/>
</dbReference>
<dbReference type="Proteomes" id="UP000253779">
    <property type="component" value="Chromosome"/>
</dbReference>
<evidence type="ECO:0000313" key="6">
    <source>
        <dbReference type="EMBL" id="AXI73774.1"/>
    </source>
</evidence>